<proteinExistence type="predicted"/>
<sequence length="64" mass="6823">MAELVEVAVNRPCCSGCMACVEVAPEVFAFDESAQVAEVRANPCDAELARKAVAYCPDDCIDII</sequence>
<protein>
    <recommendedName>
        <fullName evidence="1">4Fe-4S ferredoxin-type domain-containing protein</fullName>
    </recommendedName>
</protein>
<accession>A0A109W6L2</accession>
<evidence type="ECO:0000313" key="2">
    <source>
        <dbReference type="EMBL" id="AMD93901.1"/>
    </source>
</evidence>
<dbReference type="Pfam" id="PF13370">
    <property type="entry name" value="Fer4_13"/>
    <property type="match status" value="1"/>
</dbReference>
<organism evidence="2 3">
    <name type="scientific">Desulfomicrobium orale DSM 12838</name>
    <dbReference type="NCBI Taxonomy" id="888061"/>
    <lineage>
        <taxon>Bacteria</taxon>
        <taxon>Pseudomonadati</taxon>
        <taxon>Thermodesulfobacteriota</taxon>
        <taxon>Desulfovibrionia</taxon>
        <taxon>Desulfovibrionales</taxon>
        <taxon>Desulfomicrobiaceae</taxon>
        <taxon>Desulfomicrobium</taxon>
    </lineage>
</organism>
<keyword evidence="3" id="KW-1185">Reference proteome</keyword>
<dbReference type="Gene3D" id="3.30.70.20">
    <property type="match status" value="1"/>
</dbReference>
<dbReference type="InterPro" id="IPR017896">
    <property type="entry name" value="4Fe4S_Fe-S-bd"/>
</dbReference>
<evidence type="ECO:0000313" key="3">
    <source>
        <dbReference type="Proteomes" id="UP000063964"/>
    </source>
</evidence>
<reference evidence="3" key="1">
    <citation type="submission" date="2016-02" db="EMBL/GenBank/DDBJ databases">
        <authorList>
            <person name="Holder M.E."/>
            <person name="Ajami N.J."/>
            <person name="Petrosino J.F."/>
        </authorList>
    </citation>
    <scope>NUCLEOTIDE SEQUENCE [LARGE SCALE GENOMIC DNA]</scope>
    <source>
        <strain evidence="3">DSM 12838</strain>
    </source>
</reference>
<dbReference type="RefSeq" id="WP_066608339.1">
    <property type="nucleotide sequence ID" value="NZ_CP014230.1"/>
</dbReference>
<dbReference type="OrthoDB" id="5471967at2"/>
<feature type="domain" description="4Fe-4S ferredoxin-type" evidence="1">
    <location>
        <begin position="5"/>
        <end position="33"/>
    </location>
</feature>
<name>A0A109W6L2_9BACT</name>
<dbReference type="PROSITE" id="PS51379">
    <property type="entry name" value="4FE4S_FER_2"/>
    <property type="match status" value="1"/>
</dbReference>
<dbReference type="EMBL" id="CP014230">
    <property type="protein sequence ID" value="AMD93901.1"/>
    <property type="molecule type" value="Genomic_DNA"/>
</dbReference>
<dbReference type="AlphaFoldDB" id="A0A109W6L2"/>
<dbReference type="Proteomes" id="UP000063964">
    <property type="component" value="Chromosome"/>
</dbReference>
<dbReference type="SUPFAM" id="SSF54862">
    <property type="entry name" value="4Fe-4S ferredoxins"/>
    <property type="match status" value="1"/>
</dbReference>
<dbReference type="KEGG" id="doa:AXF15_12865"/>
<evidence type="ECO:0000259" key="1">
    <source>
        <dbReference type="PROSITE" id="PS51379"/>
    </source>
</evidence>
<gene>
    <name evidence="2" type="ORF">AXF15_12865</name>
</gene>